<dbReference type="InterPro" id="IPR002048">
    <property type="entry name" value="EF_hand_dom"/>
</dbReference>
<dbReference type="PROSITE" id="PS50222">
    <property type="entry name" value="EF_HAND_2"/>
    <property type="match status" value="1"/>
</dbReference>
<feature type="region of interest" description="Disordered" evidence="1">
    <location>
        <begin position="12"/>
        <end position="42"/>
    </location>
</feature>
<dbReference type="EMBL" id="OIVN01001735">
    <property type="protein sequence ID" value="SPC97112.1"/>
    <property type="molecule type" value="Genomic_DNA"/>
</dbReference>
<gene>
    <name evidence="3" type="ORF">FSB_LOCUS24994</name>
</gene>
<organism evidence="3">
    <name type="scientific">Fagus sylvatica</name>
    <name type="common">Beechnut</name>
    <dbReference type="NCBI Taxonomy" id="28930"/>
    <lineage>
        <taxon>Eukaryota</taxon>
        <taxon>Viridiplantae</taxon>
        <taxon>Streptophyta</taxon>
        <taxon>Embryophyta</taxon>
        <taxon>Tracheophyta</taxon>
        <taxon>Spermatophyta</taxon>
        <taxon>Magnoliopsida</taxon>
        <taxon>eudicotyledons</taxon>
        <taxon>Gunneridae</taxon>
        <taxon>Pentapetalae</taxon>
        <taxon>rosids</taxon>
        <taxon>fabids</taxon>
        <taxon>Fagales</taxon>
        <taxon>Fagaceae</taxon>
        <taxon>Fagus</taxon>
    </lineage>
</organism>
<dbReference type="PANTHER" id="PTHR14009">
    <property type="entry name" value="LEUCINE ZIPPER-EF-HAND CONTAINING TRANSMEMBRANE PROTEIN"/>
    <property type="match status" value="1"/>
</dbReference>
<accession>A0A2N9GC00</accession>
<evidence type="ECO:0000256" key="1">
    <source>
        <dbReference type="SAM" id="MobiDB-lite"/>
    </source>
</evidence>
<name>A0A2N9GC00_FAGSY</name>
<protein>
    <recommendedName>
        <fullName evidence="2">EF-hand domain-containing protein</fullName>
    </recommendedName>
</protein>
<evidence type="ECO:0000313" key="3">
    <source>
        <dbReference type="EMBL" id="SPC97112.1"/>
    </source>
</evidence>
<sequence>MHLPQLQKSCTRLQRRQNHRISDPPSPVAYTPNKRHKSKDKRPICLMEQKSSQSNGSRAFTCHWHFLPSDPLAPVSARATRASSFFLPRVDHRMEPRQPLLMSALVSRKHEEFLRLVKKEINLYNSVVENEGTDGEEEAKKAYKAASEDSDHAAETAVDHKVSSALIDRVDAMLHKLEKEIDDVDAKIGDRWRLLDRDYDGKVTPEEVASAAAYLKDTLDKEGYSGTYQQPVQG</sequence>
<dbReference type="GO" id="GO:0030003">
    <property type="term" value="P:intracellular monoatomic cation homeostasis"/>
    <property type="evidence" value="ECO:0007669"/>
    <property type="project" value="TreeGrafter"/>
</dbReference>
<feature type="domain" description="EF-hand" evidence="2">
    <location>
        <begin position="183"/>
        <end position="218"/>
    </location>
</feature>
<proteinExistence type="predicted"/>
<dbReference type="GO" id="GO:0005509">
    <property type="term" value="F:calcium ion binding"/>
    <property type="evidence" value="ECO:0007669"/>
    <property type="project" value="InterPro"/>
</dbReference>
<evidence type="ECO:0000259" key="2">
    <source>
        <dbReference type="PROSITE" id="PS50222"/>
    </source>
</evidence>
<dbReference type="GO" id="GO:0005743">
    <property type="term" value="C:mitochondrial inner membrane"/>
    <property type="evidence" value="ECO:0007669"/>
    <property type="project" value="InterPro"/>
</dbReference>
<dbReference type="AlphaFoldDB" id="A0A2N9GC00"/>
<reference evidence="3" key="1">
    <citation type="submission" date="2018-02" db="EMBL/GenBank/DDBJ databases">
        <authorList>
            <person name="Cohen D.B."/>
            <person name="Kent A.D."/>
        </authorList>
    </citation>
    <scope>NUCLEOTIDE SEQUENCE</scope>
</reference>
<dbReference type="PANTHER" id="PTHR14009:SF1">
    <property type="entry name" value="MITOCHONDRIAL PROTON_CALCIUM EXCHANGER PROTEIN"/>
    <property type="match status" value="1"/>
</dbReference>
<dbReference type="InterPro" id="IPR044202">
    <property type="entry name" value="LETM1/MDM38-like"/>
</dbReference>